<gene>
    <name evidence="2" type="ORF">Zmor_009642</name>
</gene>
<evidence type="ECO:0000256" key="1">
    <source>
        <dbReference type="SAM" id="MobiDB-lite"/>
    </source>
</evidence>
<feature type="region of interest" description="Disordered" evidence="1">
    <location>
        <begin position="25"/>
        <end position="92"/>
    </location>
</feature>
<dbReference type="AlphaFoldDB" id="A0AA38IPF5"/>
<evidence type="ECO:0000313" key="3">
    <source>
        <dbReference type="Proteomes" id="UP001168821"/>
    </source>
</evidence>
<name>A0AA38IPF5_9CUCU</name>
<proteinExistence type="predicted"/>
<feature type="compositionally biased region" description="Basic residues" evidence="1">
    <location>
        <begin position="73"/>
        <end position="82"/>
    </location>
</feature>
<organism evidence="2 3">
    <name type="scientific">Zophobas morio</name>
    <dbReference type="NCBI Taxonomy" id="2755281"/>
    <lineage>
        <taxon>Eukaryota</taxon>
        <taxon>Metazoa</taxon>
        <taxon>Ecdysozoa</taxon>
        <taxon>Arthropoda</taxon>
        <taxon>Hexapoda</taxon>
        <taxon>Insecta</taxon>
        <taxon>Pterygota</taxon>
        <taxon>Neoptera</taxon>
        <taxon>Endopterygota</taxon>
        <taxon>Coleoptera</taxon>
        <taxon>Polyphaga</taxon>
        <taxon>Cucujiformia</taxon>
        <taxon>Tenebrionidae</taxon>
        <taxon>Zophobas</taxon>
    </lineage>
</organism>
<accession>A0AA38IPF5</accession>
<comment type="caution">
    <text evidence="2">The sequence shown here is derived from an EMBL/GenBank/DDBJ whole genome shotgun (WGS) entry which is preliminary data.</text>
</comment>
<evidence type="ECO:0000313" key="2">
    <source>
        <dbReference type="EMBL" id="KAJ3657866.1"/>
    </source>
</evidence>
<keyword evidence="3" id="KW-1185">Reference proteome</keyword>
<reference evidence="2" key="1">
    <citation type="journal article" date="2023" name="G3 (Bethesda)">
        <title>Whole genome assemblies of Zophobas morio and Tenebrio molitor.</title>
        <authorList>
            <person name="Kaur S."/>
            <person name="Stinson S.A."/>
            <person name="diCenzo G.C."/>
        </authorList>
    </citation>
    <scope>NUCLEOTIDE SEQUENCE</scope>
    <source>
        <strain evidence="2">QUZm001</strain>
    </source>
</reference>
<feature type="compositionally biased region" description="Low complexity" evidence="1">
    <location>
        <begin position="42"/>
        <end position="60"/>
    </location>
</feature>
<sequence length="151" mass="16685">MDKLFVLAPSFPTLRGVDAPRVERVPPTRGAWQAARRELTRTGRCGAAGRSASAGNAAPAKPKPKTNAEKGRRNCRNRRKRKDAPAQTSAPQDALRRPILFLYSRTRVFKRCESTRGVGSDSVLLEGGFTWTRGSALAHRWCCLPLDTGRR</sequence>
<dbReference type="Proteomes" id="UP001168821">
    <property type="component" value="Unassembled WGS sequence"/>
</dbReference>
<dbReference type="EMBL" id="JALNTZ010000003">
    <property type="protein sequence ID" value="KAJ3657866.1"/>
    <property type="molecule type" value="Genomic_DNA"/>
</dbReference>
<protein>
    <submittedName>
        <fullName evidence="2">Uncharacterized protein</fullName>
    </submittedName>
</protein>